<feature type="compositionally biased region" description="Low complexity" evidence="1">
    <location>
        <begin position="145"/>
        <end position="156"/>
    </location>
</feature>
<proteinExistence type="predicted"/>
<organism evidence="3">
    <name type="scientific">viral metagenome</name>
    <dbReference type="NCBI Taxonomy" id="1070528"/>
    <lineage>
        <taxon>unclassified sequences</taxon>
        <taxon>metagenomes</taxon>
        <taxon>organismal metagenomes</taxon>
    </lineage>
</organism>
<accession>A0A6C0I389</accession>
<feature type="region of interest" description="Disordered" evidence="1">
    <location>
        <begin position="144"/>
        <end position="169"/>
    </location>
</feature>
<keyword evidence="2" id="KW-0812">Transmembrane</keyword>
<feature type="transmembrane region" description="Helical" evidence="2">
    <location>
        <begin position="55"/>
        <end position="78"/>
    </location>
</feature>
<evidence type="ECO:0000256" key="1">
    <source>
        <dbReference type="SAM" id="MobiDB-lite"/>
    </source>
</evidence>
<dbReference type="AlphaFoldDB" id="A0A6C0I389"/>
<name>A0A6C0I389_9ZZZZ</name>
<sequence length="247" mass="25614">MSLPAESSSTAAESITAPLTNSLNSFTSAITGDVGSGSSSDLPNSADTSGAESGYSIWSIISGVLIVLIIWVLIFNLFNLGKFTGWVESILAWVGYSTGETVKTTANVGAAGLKGGADVASSAITGSVNILEKGLNLTPQEKIRAQNQQQAQATALNPPPLNPEDVETSENNVLSTGLANLKKLAPMPSPDDATSVTQSGGRSKSGYCYIGEDRGFRSCISVGENDQCMSGDIFPTMDICINPNLRA</sequence>
<protein>
    <submittedName>
        <fullName evidence="3">Uncharacterized protein</fullName>
    </submittedName>
</protein>
<keyword evidence="2" id="KW-1133">Transmembrane helix</keyword>
<dbReference type="EMBL" id="MN740076">
    <property type="protein sequence ID" value="QHT86826.1"/>
    <property type="molecule type" value="Genomic_DNA"/>
</dbReference>
<evidence type="ECO:0000256" key="2">
    <source>
        <dbReference type="SAM" id="Phobius"/>
    </source>
</evidence>
<keyword evidence="2" id="KW-0472">Membrane</keyword>
<evidence type="ECO:0000313" key="3">
    <source>
        <dbReference type="EMBL" id="QHT86826.1"/>
    </source>
</evidence>
<reference evidence="3" key="1">
    <citation type="journal article" date="2020" name="Nature">
        <title>Giant virus diversity and host interactions through global metagenomics.</title>
        <authorList>
            <person name="Schulz F."/>
            <person name="Roux S."/>
            <person name="Paez-Espino D."/>
            <person name="Jungbluth S."/>
            <person name="Walsh D.A."/>
            <person name="Denef V.J."/>
            <person name="McMahon K.D."/>
            <person name="Konstantinidis K.T."/>
            <person name="Eloe-Fadrosh E.A."/>
            <person name="Kyrpides N.C."/>
            <person name="Woyke T."/>
        </authorList>
    </citation>
    <scope>NUCLEOTIDE SEQUENCE</scope>
    <source>
        <strain evidence="3">GVMAG-M-3300023184-18</strain>
    </source>
</reference>